<accession>A0A2S4HJU6</accession>
<dbReference type="AlphaFoldDB" id="A0A2S4HJU6"/>
<evidence type="ECO:0000256" key="2">
    <source>
        <dbReference type="ARBA" id="ARBA00022692"/>
    </source>
</evidence>
<protein>
    <recommendedName>
        <fullName evidence="5">TonB C-terminal domain-containing protein</fullName>
    </recommendedName>
</protein>
<gene>
    <name evidence="6" type="ORF">C0068_03900</name>
</gene>
<dbReference type="Pfam" id="PF03544">
    <property type="entry name" value="TonB_C"/>
    <property type="match status" value="1"/>
</dbReference>
<dbReference type="Proteomes" id="UP000237222">
    <property type="component" value="Unassembled WGS sequence"/>
</dbReference>
<proteinExistence type="predicted"/>
<evidence type="ECO:0000313" key="7">
    <source>
        <dbReference type="Proteomes" id="UP000237222"/>
    </source>
</evidence>
<keyword evidence="3" id="KW-1133">Transmembrane helix</keyword>
<evidence type="ECO:0000259" key="5">
    <source>
        <dbReference type="PROSITE" id="PS52015"/>
    </source>
</evidence>
<dbReference type="InterPro" id="IPR006260">
    <property type="entry name" value="TonB/TolA_C"/>
</dbReference>
<dbReference type="GO" id="GO:0055085">
    <property type="term" value="P:transmembrane transport"/>
    <property type="evidence" value="ECO:0007669"/>
    <property type="project" value="InterPro"/>
</dbReference>
<dbReference type="SUPFAM" id="SSF74653">
    <property type="entry name" value="TolA/TonB C-terminal domain"/>
    <property type="match status" value="1"/>
</dbReference>
<evidence type="ECO:0000256" key="1">
    <source>
        <dbReference type="ARBA" id="ARBA00004167"/>
    </source>
</evidence>
<dbReference type="InterPro" id="IPR037682">
    <property type="entry name" value="TonB_C"/>
</dbReference>
<reference evidence="6" key="1">
    <citation type="submission" date="2018-01" db="EMBL/GenBank/DDBJ databases">
        <authorList>
            <person name="Yu X.-D."/>
        </authorList>
    </citation>
    <scope>NUCLEOTIDE SEQUENCE</scope>
    <source>
        <strain evidence="6">ZX-21</strain>
    </source>
</reference>
<feature type="domain" description="TonB C-terminal" evidence="5">
    <location>
        <begin position="40"/>
        <end position="132"/>
    </location>
</feature>
<dbReference type="NCBIfam" id="TIGR01352">
    <property type="entry name" value="tonB_Cterm"/>
    <property type="match status" value="1"/>
</dbReference>
<dbReference type="Gene3D" id="3.30.1150.10">
    <property type="match status" value="1"/>
</dbReference>
<keyword evidence="4" id="KW-0472">Membrane</keyword>
<comment type="caution">
    <text evidence="6">The sequence shown here is derived from an EMBL/GenBank/DDBJ whole genome shotgun (WGS) entry which is preliminary data.</text>
</comment>
<evidence type="ECO:0000256" key="3">
    <source>
        <dbReference type="ARBA" id="ARBA00022989"/>
    </source>
</evidence>
<evidence type="ECO:0000313" key="6">
    <source>
        <dbReference type="EMBL" id="POP53991.1"/>
    </source>
</evidence>
<dbReference type="EMBL" id="PQGG01000009">
    <property type="protein sequence ID" value="POP53991.1"/>
    <property type="molecule type" value="Genomic_DNA"/>
</dbReference>
<evidence type="ECO:0000256" key="4">
    <source>
        <dbReference type="ARBA" id="ARBA00023136"/>
    </source>
</evidence>
<dbReference type="GO" id="GO:0016020">
    <property type="term" value="C:membrane"/>
    <property type="evidence" value="ECO:0007669"/>
    <property type="project" value="UniProtKB-SubCell"/>
</dbReference>
<keyword evidence="2" id="KW-0812">Transmembrane</keyword>
<organism evidence="6 7">
    <name type="scientific">Zhongshania marina</name>
    <dbReference type="NCBI Taxonomy" id="2304603"/>
    <lineage>
        <taxon>Bacteria</taxon>
        <taxon>Pseudomonadati</taxon>
        <taxon>Pseudomonadota</taxon>
        <taxon>Gammaproteobacteria</taxon>
        <taxon>Cellvibrionales</taxon>
        <taxon>Spongiibacteraceae</taxon>
        <taxon>Zhongshania</taxon>
    </lineage>
</organism>
<dbReference type="OrthoDB" id="1628901at2"/>
<dbReference type="PROSITE" id="PS52015">
    <property type="entry name" value="TONB_CTD"/>
    <property type="match status" value="1"/>
</dbReference>
<dbReference type="RefSeq" id="WP_103683189.1">
    <property type="nucleotide sequence ID" value="NZ_PQGG01000009.1"/>
</dbReference>
<name>A0A2S4HJU6_9GAMM</name>
<sequence>MNTEKLLLVLWFAILLVLLIAPAVKRYRKVKQFNSRDEFLEVQASWMAAPITMKYPGELKRKGVEASVIVEISFNKNCEFSSACLLQSSGEKLFDKSVLKAVENAKLLANKELIQQWKVTFKLEMLSVMPQL</sequence>
<comment type="subcellular location">
    <subcellularLocation>
        <location evidence="1">Membrane</location>
        <topology evidence="1">Single-pass membrane protein</topology>
    </subcellularLocation>
</comment>